<dbReference type="Proteomes" id="UP000198825">
    <property type="component" value="Chromosome I"/>
</dbReference>
<dbReference type="EMBL" id="LT629799">
    <property type="protein sequence ID" value="SDV00821.1"/>
    <property type="molecule type" value="Genomic_DNA"/>
</dbReference>
<sequence length="132" mass="14264">MSTVLTVSGEELLRQVHPIMCPEGEPARTAFTPTKKDDGKLSTLRERVSADEAYRRHVEELQLQSAGTWAVTVGEATDAGCVALDDGDDLGVPDHASVDFSEAGSRKNIERAARKLRDAAVDRGCRFTPPLA</sequence>
<evidence type="ECO:0000313" key="2">
    <source>
        <dbReference type="Proteomes" id="UP000198825"/>
    </source>
</evidence>
<dbReference type="STRING" id="546874.SAMN04488544_3380"/>
<gene>
    <name evidence="1" type="ORF">SAMN04488544_3380</name>
</gene>
<keyword evidence="2" id="KW-1185">Reference proteome</keyword>
<reference evidence="2" key="1">
    <citation type="submission" date="2016-10" db="EMBL/GenBank/DDBJ databases">
        <authorList>
            <person name="Varghese N."/>
            <person name="Submissions S."/>
        </authorList>
    </citation>
    <scope>NUCLEOTIDE SEQUENCE [LARGE SCALE GENOMIC DNA]</scope>
    <source>
        <strain evidence="2">DSM 21743</strain>
    </source>
</reference>
<name>A0A1H2N6N7_9ACTN</name>
<organism evidence="1 2">
    <name type="scientific">Microlunatus sagamiharensis</name>
    <dbReference type="NCBI Taxonomy" id="546874"/>
    <lineage>
        <taxon>Bacteria</taxon>
        <taxon>Bacillati</taxon>
        <taxon>Actinomycetota</taxon>
        <taxon>Actinomycetes</taxon>
        <taxon>Propionibacteriales</taxon>
        <taxon>Propionibacteriaceae</taxon>
        <taxon>Microlunatus</taxon>
    </lineage>
</organism>
<dbReference type="AlphaFoldDB" id="A0A1H2N6N7"/>
<accession>A0A1H2N6N7</accession>
<protein>
    <submittedName>
        <fullName evidence="1">Uncharacterized protein</fullName>
    </submittedName>
</protein>
<evidence type="ECO:0000313" key="1">
    <source>
        <dbReference type="EMBL" id="SDV00821.1"/>
    </source>
</evidence>
<proteinExistence type="predicted"/>